<name>A0A2R3G4H1_HAEIF</name>
<dbReference type="EMBL" id="QVJI01000011">
    <property type="protein sequence ID" value="RFN62784.1"/>
    <property type="molecule type" value="Genomic_DNA"/>
</dbReference>
<protein>
    <submittedName>
        <fullName evidence="1">ATP-binding cassette domain-containing protein</fullName>
    </submittedName>
</protein>
<organism evidence="1">
    <name type="scientific">Haemophilus influenzae</name>
    <dbReference type="NCBI Taxonomy" id="727"/>
    <lineage>
        <taxon>Bacteria</taxon>
        <taxon>Pseudomonadati</taxon>
        <taxon>Pseudomonadota</taxon>
        <taxon>Gammaproteobacteria</taxon>
        <taxon>Pasteurellales</taxon>
        <taxon>Pasteurellaceae</taxon>
        <taxon>Haemophilus</taxon>
    </lineage>
</organism>
<gene>
    <name evidence="1" type="ORF">CH627_07820</name>
</gene>
<comment type="caution">
    <text evidence="1">The sequence shown here is derived from an EMBL/GenBank/DDBJ whole genome shotgun (WGS) entry which is preliminary data.</text>
</comment>
<keyword evidence="1" id="KW-0547">Nucleotide-binding</keyword>
<dbReference type="AlphaFoldDB" id="A0A2R3G4H1"/>
<dbReference type="GO" id="GO:0005524">
    <property type="term" value="F:ATP binding"/>
    <property type="evidence" value="ECO:0007669"/>
    <property type="project" value="UniProtKB-KW"/>
</dbReference>
<dbReference type="InterPro" id="IPR003439">
    <property type="entry name" value="ABC_transporter-like_ATP-bd"/>
</dbReference>
<dbReference type="GO" id="GO:0016887">
    <property type="term" value="F:ATP hydrolysis activity"/>
    <property type="evidence" value="ECO:0007669"/>
    <property type="project" value="InterPro"/>
</dbReference>
<evidence type="ECO:0000313" key="1">
    <source>
        <dbReference type="EMBL" id="RFN62784.1"/>
    </source>
</evidence>
<proteinExistence type="predicted"/>
<dbReference type="SUPFAM" id="SSF52540">
    <property type="entry name" value="P-loop containing nucleoside triphosphate hydrolases"/>
    <property type="match status" value="1"/>
</dbReference>
<sequence>MQNRTTKLSALSGGWLRKAALARALVCDPDVLLLDEPTTWMWKLLNGWKISYWISKVALYLFPMTVLLFAKWQHALWI</sequence>
<dbReference type="Gene3D" id="3.40.50.300">
    <property type="entry name" value="P-loop containing nucleotide triphosphate hydrolases"/>
    <property type="match status" value="1"/>
</dbReference>
<keyword evidence="1" id="KW-0067">ATP-binding</keyword>
<accession>A0A2R3G4H1</accession>
<reference evidence="1" key="1">
    <citation type="submission" date="2018-08" db="EMBL/GenBank/DDBJ databases">
        <title>Antagonistic pleiotropy in the bifunctional surface protein FadL/P1 during adaptation of Haemophilus influenzae to chronic lung infection associated with COPD.</title>
        <authorList>
            <person name="Moleres J."/>
            <person name="Ehrlich R."/>
        </authorList>
    </citation>
    <scope>NUCLEOTIDE SEQUENCE [LARGE SCALE GENOMIC DNA]</scope>
    <source>
        <strain evidence="1">P668-6062</strain>
    </source>
</reference>
<dbReference type="InterPro" id="IPR027417">
    <property type="entry name" value="P-loop_NTPase"/>
</dbReference>
<dbReference type="Pfam" id="PF00005">
    <property type="entry name" value="ABC_tran"/>
    <property type="match status" value="1"/>
</dbReference>